<feature type="compositionally biased region" description="Pro residues" evidence="1">
    <location>
        <begin position="8"/>
        <end position="18"/>
    </location>
</feature>
<evidence type="ECO:0000313" key="3">
    <source>
        <dbReference type="Proteomes" id="UP000607653"/>
    </source>
</evidence>
<keyword evidence="3" id="KW-1185">Reference proteome</keyword>
<name>A0A822YYN4_NELNU</name>
<dbReference type="AlphaFoldDB" id="A0A822YYN4"/>
<reference evidence="2 3" key="1">
    <citation type="journal article" date="2020" name="Mol. Biol. Evol.">
        <title>Distinct Expression and Methylation Patterns for Genes with Different Fates following a Single Whole-Genome Duplication in Flowering Plants.</title>
        <authorList>
            <person name="Shi T."/>
            <person name="Rahmani R.S."/>
            <person name="Gugger P.F."/>
            <person name="Wang M."/>
            <person name="Li H."/>
            <person name="Zhang Y."/>
            <person name="Li Z."/>
            <person name="Wang Q."/>
            <person name="Van de Peer Y."/>
            <person name="Marchal K."/>
            <person name="Chen J."/>
        </authorList>
    </citation>
    <scope>NUCLEOTIDE SEQUENCE [LARGE SCALE GENOMIC DNA]</scope>
    <source>
        <tissue evidence="2">Leaf</tissue>
    </source>
</reference>
<protein>
    <submittedName>
        <fullName evidence="2">Uncharacterized protein</fullName>
    </submittedName>
</protein>
<evidence type="ECO:0000256" key="1">
    <source>
        <dbReference type="SAM" id="MobiDB-lite"/>
    </source>
</evidence>
<organism evidence="2 3">
    <name type="scientific">Nelumbo nucifera</name>
    <name type="common">Sacred lotus</name>
    <dbReference type="NCBI Taxonomy" id="4432"/>
    <lineage>
        <taxon>Eukaryota</taxon>
        <taxon>Viridiplantae</taxon>
        <taxon>Streptophyta</taxon>
        <taxon>Embryophyta</taxon>
        <taxon>Tracheophyta</taxon>
        <taxon>Spermatophyta</taxon>
        <taxon>Magnoliopsida</taxon>
        <taxon>Proteales</taxon>
        <taxon>Nelumbonaceae</taxon>
        <taxon>Nelumbo</taxon>
    </lineage>
</organism>
<gene>
    <name evidence="2" type="ORF">HUJ06_008251</name>
</gene>
<sequence length="124" mass="13626">MKIKKRWPAPPSPHPPPLSSSSLSPPQLTPVAPDLTSSTPQPPPPSLVPSSEPKRSLHPHSDLPLVEHNHHHLHPPSNSAPSPPLHRPKQEDRQRSNLQLTMTKGADSWICSSTEIDESHHSSH</sequence>
<feature type="compositionally biased region" description="Low complexity" evidence="1">
    <location>
        <begin position="19"/>
        <end position="39"/>
    </location>
</feature>
<feature type="compositionally biased region" description="Basic and acidic residues" evidence="1">
    <location>
        <begin position="52"/>
        <end position="68"/>
    </location>
</feature>
<proteinExistence type="predicted"/>
<dbReference type="EMBL" id="DUZY01000004">
    <property type="protein sequence ID" value="DAD37610.1"/>
    <property type="molecule type" value="Genomic_DNA"/>
</dbReference>
<feature type="region of interest" description="Disordered" evidence="1">
    <location>
        <begin position="1"/>
        <end position="124"/>
    </location>
</feature>
<comment type="caution">
    <text evidence="2">The sequence shown here is derived from an EMBL/GenBank/DDBJ whole genome shotgun (WGS) entry which is preliminary data.</text>
</comment>
<evidence type="ECO:0000313" key="2">
    <source>
        <dbReference type="EMBL" id="DAD37610.1"/>
    </source>
</evidence>
<accession>A0A822YYN4</accession>
<dbReference type="Proteomes" id="UP000607653">
    <property type="component" value="Unassembled WGS sequence"/>
</dbReference>